<feature type="binding site" evidence="13">
    <location>
        <position position="495"/>
    </location>
    <ligand>
        <name>Mg(2+)</name>
        <dbReference type="ChEBI" id="CHEBI:18420"/>
        <label>2</label>
    </ligand>
</feature>
<evidence type="ECO:0000313" key="16">
    <source>
        <dbReference type="Proteomes" id="UP000502699"/>
    </source>
</evidence>
<dbReference type="FunFam" id="3.40.50.670:FF:000005">
    <property type="entry name" value="DNA gyrase subunit B"/>
    <property type="match status" value="1"/>
</dbReference>
<dbReference type="InterPro" id="IPR003594">
    <property type="entry name" value="HATPase_dom"/>
</dbReference>
<dbReference type="InterPro" id="IPR041423">
    <property type="entry name" value="GyrB_insert"/>
</dbReference>
<dbReference type="AlphaFoldDB" id="A0A6G7V9B8"/>
<name>A0A6G7V9B8_9GAMM</name>
<dbReference type="InterPro" id="IPR013760">
    <property type="entry name" value="Topo_IIA-like_dom_sf"/>
</dbReference>
<evidence type="ECO:0000256" key="10">
    <source>
        <dbReference type="ARBA" id="ARBA00023029"/>
    </source>
</evidence>
<dbReference type="InterPro" id="IPR013759">
    <property type="entry name" value="Topo_IIA_B_C"/>
</dbReference>
<dbReference type="CDD" id="cd16928">
    <property type="entry name" value="HATPase_GyrB-like"/>
    <property type="match status" value="1"/>
</dbReference>
<dbReference type="Proteomes" id="UP000502699">
    <property type="component" value="Chromosome"/>
</dbReference>
<evidence type="ECO:0000256" key="2">
    <source>
        <dbReference type="ARBA" id="ARBA00010708"/>
    </source>
</evidence>
<dbReference type="PRINTS" id="PR01159">
    <property type="entry name" value="DNAGYRASEB"/>
</dbReference>
<dbReference type="GO" id="GO:0005737">
    <property type="term" value="C:cytoplasm"/>
    <property type="evidence" value="ECO:0007669"/>
    <property type="project" value="UniProtKB-SubCell"/>
</dbReference>
<dbReference type="PROSITE" id="PS00177">
    <property type="entry name" value="TOPOISOMERASE_II"/>
    <property type="match status" value="1"/>
</dbReference>
<evidence type="ECO:0000256" key="11">
    <source>
        <dbReference type="ARBA" id="ARBA00023125"/>
    </source>
</evidence>
<feature type="site" description="Interaction with DNA" evidence="13">
    <location>
        <position position="449"/>
    </location>
</feature>
<comment type="subunit">
    <text evidence="13">Heterotetramer, composed of two GyrA and two GyrB chains. In the heterotetramer, GyrA contains the active site tyrosine that forms a transient covalent intermediate with DNA, while GyrB binds cofactors and catalyzes ATP hydrolysis.</text>
</comment>
<dbReference type="Pfam" id="PF21249">
    <property type="entry name" value="GyrB_hook"/>
    <property type="match status" value="1"/>
</dbReference>
<keyword evidence="16" id="KW-1185">Reference proteome</keyword>
<dbReference type="SMART" id="SM00387">
    <property type="entry name" value="HATPase_c"/>
    <property type="match status" value="1"/>
</dbReference>
<dbReference type="Gene3D" id="3.10.20.690">
    <property type="match status" value="1"/>
</dbReference>
<evidence type="ECO:0000256" key="7">
    <source>
        <dbReference type="ARBA" id="ARBA00022741"/>
    </source>
</evidence>
<dbReference type="InterPro" id="IPR000565">
    <property type="entry name" value="Topo_IIA_B"/>
</dbReference>
<dbReference type="InterPro" id="IPR049353">
    <property type="entry name" value="GyrB_hook"/>
</dbReference>
<dbReference type="Pfam" id="PF18053">
    <property type="entry name" value="GyrB_insert"/>
    <property type="match status" value="1"/>
</dbReference>
<evidence type="ECO:0000256" key="6">
    <source>
        <dbReference type="ARBA" id="ARBA00022723"/>
    </source>
</evidence>
<sequence length="801" mass="89433">MTYDSTNIKILRGLDAVRKRPGMYIGDTDDGTGLHHMVFELVDNSIDEALAGYCTQIGVIIHGDGSVSVIDNGRGIPVDIHPEENRSSAEVIMTVLHAGGKFDNNSYKVSGGLHGVGASVVNALSGRLHLRIKRDGHLHEQEYRDGVPQYPLRIIGQTQETGTEIRFYPSAEIFSNRAFHYDILAKRLRELSFLNSGVRITLIEEATGRQDIFEYSGGIRAFVEYLNQNKEPLHPTVIHFNAERQGIEVRLALQWNSGYQETIFCYTNTIPQKDGGTHLAGFRAALTRTLNGYIEREGLDKSQKIRPIGDDAREGLTAVLSVKVPDPKFSSQTKDKLVSSEVKPVVESLVVEHLTTFLEEQPAEAKLIAGKMLEAARAREAARKAREMTRRKGVLDVAGLPGKLADCQEKDPAKSELYLVEGDSAGGSAKQGRDRRFQAILPLKGKILNVEKARFDKMLSSAEIGTLITALGCGIGREEYNPDAVRYHRVIIMTDADVDGAHIRTLLLTFFYRQMPELIERGHIYIAQPPLYKLKKGKQEEYLLDDAALNAALLRAALDGAEFHIGADAPPLAGTALESLARDYQIAVGIIQRLGVRYDPIFLEALLCSPAVDDEILHSHEHLGAWCREVEIQLNAVDALSQRYVVRPYEDQAHQPRGIELIRLIHGLSETRRVPIEFFHTTDYAKLRDLGIKLAGLIQPGAFVRRGERRQEISDFGEGIRWLLAEAQRGCTIQRYKGLGEMNPEQLWETTMNPESRRLLRVTIEDAVAADQIFTTLMGDQVEPRREFIERNALNVSNLDI</sequence>
<dbReference type="GO" id="GO:0005524">
    <property type="term" value="F:ATP binding"/>
    <property type="evidence" value="ECO:0007669"/>
    <property type="project" value="UniProtKB-UniRule"/>
</dbReference>
<keyword evidence="11" id="KW-0238">DNA-binding</keyword>
<dbReference type="Pfam" id="PF01751">
    <property type="entry name" value="Toprim"/>
    <property type="match status" value="1"/>
</dbReference>
<dbReference type="PRINTS" id="PR00418">
    <property type="entry name" value="TPI2FAMILY"/>
</dbReference>
<evidence type="ECO:0000256" key="12">
    <source>
        <dbReference type="ARBA" id="ARBA00023235"/>
    </source>
</evidence>
<dbReference type="InterPro" id="IPR020568">
    <property type="entry name" value="Ribosomal_Su5_D2-typ_SF"/>
</dbReference>
<feature type="binding site" evidence="13">
    <location>
        <position position="495"/>
    </location>
    <ligand>
        <name>Mg(2+)</name>
        <dbReference type="ChEBI" id="CHEBI:18420"/>
        <label>1</label>
        <note>catalytic</note>
    </ligand>
</feature>
<keyword evidence="7 13" id="KW-0547">Nucleotide-binding</keyword>
<dbReference type="EC" id="5.6.2.2" evidence="3 13"/>
<comment type="catalytic activity">
    <reaction evidence="1 13">
        <text>ATP-dependent breakage, passage and rejoining of double-stranded DNA.</text>
        <dbReference type="EC" id="5.6.2.2"/>
    </reaction>
</comment>
<comment type="function">
    <text evidence="13">A type II topoisomerase that negatively supercoils closed circular double-stranded (ds) DNA in an ATP-dependent manner to modulate DNA topology and maintain chromosomes in an underwound state. Negative supercoiling favors strand separation, and DNA replication, transcription, recombination and repair, all of which involve strand separation. Also able to catalyze the interconversion of other topological isomers of dsDNA rings, including catenanes and knotted rings. Type II topoisomerases break and join 2 DNA strands simultaneously in an ATP-dependent manner.</text>
</comment>
<dbReference type="SUPFAM" id="SSF56719">
    <property type="entry name" value="Type II DNA topoisomerase"/>
    <property type="match status" value="1"/>
</dbReference>
<dbReference type="EMBL" id="CP048029">
    <property type="protein sequence ID" value="QIK36663.1"/>
    <property type="molecule type" value="Genomic_DNA"/>
</dbReference>
<dbReference type="Gene3D" id="3.30.565.10">
    <property type="entry name" value="Histidine kinase-like ATPase, C-terminal domain"/>
    <property type="match status" value="1"/>
</dbReference>
<feature type="binding site" evidence="13">
    <location>
        <position position="497"/>
    </location>
    <ligand>
        <name>Mg(2+)</name>
        <dbReference type="ChEBI" id="CHEBI:18420"/>
        <label>2</label>
    </ligand>
</feature>
<reference evidence="16" key="1">
    <citation type="submission" date="2020-01" db="EMBL/GenBank/DDBJ databases">
        <title>Caldichromatium gen. nov., sp. nov., a thermophilic purple sulfur bacterium member of the family Chromatiaceae isolated from Nakabusa hot spring, Japan.</title>
        <authorList>
            <person name="Saini M.K."/>
            <person name="Hanada S."/>
            <person name="Tank M."/>
        </authorList>
    </citation>
    <scope>NUCLEOTIDE SEQUENCE [LARGE SCALE GENOMIC DNA]</scope>
    <source>
        <strain evidence="16">No.7</strain>
    </source>
</reference>
<dbReference type="InterPro" id="IPR011557">
    <property type="entry name" value="GyrB"/>
</dbReference>
<dbReference type="KEGG" id="cjap:GWK36_00100"/>
<comment type="cofactor">
    <cofactor evidence="13">
        <name>Mg(2+)</name>
        <dbReference type="ChEBI" id="CHEBI:18420"/>
    </cofactor>
    <cofactor evidence="13">
        <name>Mn(2+)</name>
        <dbReference type="ChEBI" id="CHEBI:29035"/>
    </cofactor>
    <cofactor evidence="13">
        <name>Ca(2+)</name>
        <dbReference type="ChEBI" id="CHEBI:29108"/>
    </cofactor>
    <text evidence="13">Binds two Mg(2+) per subunit. The magnesium ions form salt bridges with both the protein and the DNA. Can also accept other divalent metal cations, such as Mn(2+) or Ca(2+).</text>
</comment>
<dbReference type="GO" id="GO:0006261">
    <property type="term" value="P:DNA-templated DNA replication"/>
    <property type="evidence" value="ECO:0007669"/>
    <property type="project" value="UniProtKB-UniRule"/>
</dbReference>
<comment type="miscellaneous">
    <text evidence="13">Few gyrases are as efficient as E.coli at forming negative supercoils. Not all organisms have 2 type II topoisomerases; in organisms with a single type II topoisomerase this enzyme also has to decatenate newly replicated chromosomes.</text>
</comment>
<dbReference type="CDD" id="cd00822">
    <property type="entry name" value="TopoII_Trans_DNA_gyrase"/>
    <property type="match status" value="1"/>
</dbReference>
<dbReference type="NCBIfam" id="NF004189">
    <property type="entry name" value="PRK05644.1"/>
    <property type="match status" value="1"/>
</dbReference>
<dbReference type="GO" id="GO:0003918">
    <property type="term" value="F:DNA topoisomerase type II (double strand cut, ATP-hydrolyzing) activity"/>
    <property type="evidence" value="ECO:0007669"/>
    <property type="project" value="UniProtKB-UniRule"/>
</dbReference>
<keyword evidence="12 13" id="KW-0413">Isomerase</keyword>
<dbReference type="InterPro" id="IPR006171">
    <property type="entry name" value="TOPRIM_dom"/>
</dbReference>
<dbReference type="InterPro" id="IPR034160">
    <property type="entry name" value="TOPRIM_GyrB"/>
</dbReference>
<dbReference type="InterPro" id="IPR014721">
    <property type="entry name" value="Ribsml_uS5_D2-typ_fold_subgr"/>
</dbReference>
<dbReference type="SMART" id="SM00433">
    <property type="entry name" value="TOP2c"/>
    <property type="match status" value="1"/>
</dbReference>
<keyword evidence="8 13" id="KW-0067">ATP-binding</keyword>
<evidence type="ECO:0000256" key="1">
    <source>
        <dbReference type="ARBA" id="ARBA00000185"/>
    </source>
</evidence>
<protein>
    <recommendedName>
        <fullName evidence="4 13">DNA gyrase subunit B</fullName>
        <ecNumber evidence="3 13">5.6.2.2</ecNumber>
    </recommendedName>
</protein>
<evidence type="ECO:0000259" key="14">
    <source>
        <dbReference type="PROSITE" id="PS50880"/>
    </source>
</evidence>
<dbReference type="PANTHER" id="PTHR45866:SF1">
    <property type="entry name" value="DNA GYRASE SUBUNIT B, MITOCHONDRIAL"/>
    <property type="match status" value="1"/>
</dbReference>
<dbReference type="InterPro" id="IPR018522">
    <property type="entry name" value="TopoIIA_CS"/>
</dbReference>
<evidence type="ECO:0000256" key="5">
    <source>
        <dbReference type="ARBA" id="ARBA00022490"/>
    </source>
</evidence>
<dbReference type="InterPro" id="IPR001241">
    <property type="entry name" value="Topo_IIA"/>
</dbReference>
<gene>
    <name evidence="13 15" type="primary">gyrB</name>
    <name evidence="15" type="ORF">GWK36_00100</name>
</gene>
<keyword evidence="10 13" id="KW-0799">Topoisomerase</keyword>
<dbReference type="CDD" id="cd03366">
    <property type="entry name" value="TOPRIM_TopoIIA_GyrB"/>
    <property type="match status" value="1"/>
</dbReference>
<dbReference type="Gene3D" id="3.30.230.10">
    <property type="match status" value="1"/>
</dbReference>
<dbReference type="NCBIfam" id="NF011501">
    <property type="entry name" value="PRK14939.1"/>
    <property type="match status" value="1"/>
</dbReference>
<keyword evidence="9 13" id="KW-0460">Magnesium</keyword>
<dbReference type="GO" id="GO:0005694">
    <property type="term" value="C:chromosome"/>
    <property type="evidence" value="ECO:0007669"/>
    <property type="project" value="InterPro"/>
</dbReference>
<dbReference type="FunFam" id="3.30.565.10:FF:000002">
    <property type="entry name" value="DNA gyrase subunit B"/>
    <property type="match status" value="1"/>
</dbReference>
<evidence type="ECO:0000256" key="4">
    <source>
        <dbReference type="ARBA" id="ARBA00019166"/>
    </source>
</evidence>
<dbReference type="HAMAP" id="MF_01898">
    <property type="entry name" value="GyrB"/>
    <property type="match status" value="1"/>
</dbReference>
<dbReference type="Pfam" id="PF00986">
    <property type="entry name" value="DNA_gyraseB_C"/>
    <property type="match status" value="1"/>
</dbReference>
<evidence type="ECO:0000256" key="13">
    <source>
        <dbReference type="HAMAP-Rule" id="MF_01898"/>
    </source>
</evidence>
<dbReference type="FunFam" id="3.30.230.10:FF:000005">
    <property type="entry name" value="DNA gyrase subunit B"/>
    <property type="match status" value="1"/>
</dbReference>
<keyword evidence="6 13" id="KW-0479">Metal-binding</keyword>
<feature type="domain" description="Toprim" evidence="14">
    <location>
        <begin position="415"/>
        <end position="530"/>
    </location>
</feature>
<dbReference type="SUPFAM" id="SSF55874">
    <property type="entry name" value="ATPase domain of HSP90 chaperone/DNA topoisomerase II/histidine kinase"/>
    <property type="match status" value="1"/>
</dbReference>
<dbReference type="InterPro" id="IPR002288">
    <property type="entry name" value="DNA_gyrase_B_C"/>
</dbReference>
<dbReference type="Pfam" id="PF02518">
    <property type="entry name" value="HATPase_c"/>
    <property type="match status" value="1"/>
</dbReference>
<dbReference type="GO" id="GO:0003677">
    <property type="term" value="F:DNA binding"/>
    <property type="evidence" value="ECO:0007669"/>
    <property type="project" value="UniProtKB-KW"/>
</dbReference>
<dbReference type="PANTHER" id="PTHR45866">
    <property type="entry name" value="DNA GYRASE/TOPOISOMERASE SUBUNIT B"/>
    <property type="match status" value="1"/>
</dbReference>
<comment type="subcellular location">
    <subcellularLocation>
        <location evidence="13">Cytoplasm</location>
    </subcellularLocation>
</comment>
<dbReference type="Pfam" id="PF00204">
    <property type="entry name" value="DNA_gyraseB"/>
    <property type="match status" value="1"/>
</dbReference>
<evidence type="ECO:0000256" key="8">
    <source>
        <dbReference type="ARBA" id="ARBA00022840"/>
    </source>
</evidence>
<feature type="binding site" evidence="13">
    <location>
        <position position="421"/>
    </location>
    <ligand>
        <name>Mg(2+)</name>
        <dbReference type="ChEBI" id="CHEBI:18420"/>
        <label>1</label>
        <note>catalytic</note>
    </ligand>
</feature>
<dbReference type="Gene3D" id="3.40.50.670">
    <property type="match status" value="2"/>
</dbReference>
<dbReference type="RefSeq" id="WP_166268991.1">
    <property type="nucleotide sequence ID" value="NZ_CP048029.1"/>
</dbReference>
<dbReference type="InterPro" id="IPR036890">
    <property type="entry name" value="HATPase_C_sf"/>
</dbReference>
<evidence type="ECO:0000256" key="9">
    <source>
        <dbReference type="ARBA" id="ARBA00022842"/>
    </source>
</evidence>
<dbReference type="GO" id="GO:0006265">
    <property type="term" value="P:DNA topological change"/>
    <property type="evidence" value="ECO:0007669"/>
    <property type="project" value="UniProtKB-UniRule"/>
</dbReference>
<dbReference type="FunFam" id="3.40.50.670:FF:000004">
    <property type="entry name" value="DNA gyrase subunit B"/>
    <property type="match status" value="1"/>
</dbReference>
<dbReference type="NCBIfam" id="TIGR01059">
    <property type="entry name" value="gyrB"/>
    <property type="match status" value="1"/>
</dbReference>
<organism evidence="15 16">
    <name type="scientific">Caldichromatium japonicum</name>
    <dbReference type="NCBI Taxonomy" id="2699430"/>
    <lineage>
        <taxon>Bacteria</taxon>
        <taxon>Pseudomonadati</taxon>
        <taxon>Pseudomonadota</taxon>
        <taxon>Gammaproteobacteria</taxon>
        <taxon>Chromatiales</taxon>
        <taxon>Chromatiaceae</taxon>
        <taxon>Caldichromatium</taxon>
    </lineage>
</organism>
<feature type="site" description="Interaction with DNA" evidence="13">
    <location>
        <position position="446"/>
    </location>
</feature>
<accession>A0A6G7V9B8</accession>
<dbReference type="PROSITE" id="PS50880">
    <property type="entry name" value="TOPRIM"/>
    <property type="match status" value="1"/>
</dbReference>
<comment type="similarity">
    <text evidence="2 13">Belongs to the type II topoisomerase GyrB family.</text>
</comment>
<dbReference type="InterPro" id="IPR013506">
    <property type="entry name" value="Topo_IIA_bsu_dom2"/>
</dbReference>
<evidence type="ECO:0000256" key="3">
    <source>
        <dbReference type="ARBA" id="ARBA00012895"/>
    </source>
</evidence>
<evidence type="ECO:0000313" key="15">
    <source>
        <dbReference type="EMBL" id="QIK36663.1"/>
    </source>
</evidence>
<dbReference type="SUPFAM" id="SSF54211">
    <property type="entry name" value="Ribosomal protein S5 domain 2-like"/>
    <property type="match status" value="1"/>
</dbReference>
<keyword evidence="5 13" id="KW-0963">Cytoplasm</keyword>
<proteinExistence type="inferred from homology"/>
<dbReference type="GO" id="GO:0046872">
    <property type="term" value="F:metal ion binding"/>
    <property type="evidence" value="ECO:0007669"/>
    <property type="project" value="UniProtKB-KW"/>
</dbReference>